<accession>A0ABW4GXU6</accession>
<reference evidence="2" key="1">
    <citation type="journal article" date="2019" name="Int. J. Syst. Evol. Microbiol.">
        <title>The Global Catalogue of Microorganisms (GCM) 10K type strain sequencing project: providing services to taxonomists for standard genome sequencing and annotation.</title>
        <authorList>
            <consortium name="The Broad Institute Genomics Platform"/>
            <consortium name="The Broad Institute Genome Sequencing Center for Infectious Disease"/>
            <person name="Wu L."/>
            <person name="Ma J."/>
        </authorList>
    </citation>
    <scope>NUCLEOTIDE SEQUENCE [LARGE SCALE GENOMIC DNA]</scope>
    <source>
        <strain evidence="2">CGMCC 1.15399</strain>
    </source>
</reference>
<dbReference type="Proteomes" id="UP001597097">
    <property type="component" value="Unassembled WGS sequence"/>
</dbReference>
<name>A0ABW4GXU6_9ACTN</name>
<dbReference type="EMBL" id="JBHUCM010000070">
    <property type="protein sequence ID" value="MFD1546991.1"/>
    <property type="molecule type" value="Genomic_DNA"/>
</dbReference>
<organism evidence="1 2">
    <name type="scientific">Nonomuraea guangzhouensis</name>
    <dbReference type="NCBI Taxonomy" id="1291555"/>
    <lineage>
        <taxon>Bacteria</taxon>
        <taxon>Bacillati</taxon>
        <taxon>Actinomycetota</taxon>
        <taxon>Actinomycetes</taxon>
        <taxon>Streptosporangiales</taxon>
        <taxon>Streptosporangiaceae</taxon>
        <taxon>Nonomuraea</taxon>
    </lineage>
</organism>
<dbReference type="RefSeq" id="WP_219536602.1">
    <property type="nucleotide sequence ID" value="NZ_JAHKRM010000031.1"/>
</dbReference>
<sequence>MNDAQRIDHRVRDEIHDCIRPTCDKRAKTAFIAREHGRFAGRDMKPGDWIDLCADDAADVYRAQHQTRDQLPDWLRVDAKPDPYDTLFDLSEGP</sequence>
<comment type="caution">
    <text evidence="1">The sequence shown here is derived from an EMBL/GenBank/DDBJ whole genome shotgun (WGS) entry which is preliminary data.</text>
</comment>
<evidence type="ECO:0000313" key="2">
    <source>
        <dbReference type="Proteomes" id="UP001597097"/>
    </source>
</evidence>
<keyword evidence="2" id="KW-1185">Reference proteome</keyword>
<proteinExistence type="predicted"/>
<evidence type="ECO:0000313" key="1">
    <source>
        <dbReference type="EMBL" id="MFD1546991.1"/>
    </source>
</evidence>
<gene>
    <name evidence="1" type="ORF">ACFSJ0_58835</name>
</gene>
<protein>
    <submittedName>
        <fullName evidence="1">Uncharacterized protein</fullName>
    </submittedName>
</protein>